<dbReference type="PROSITE" id="PS51318">
    <property type="entry name" value="TAT"/>
    <property type="match status" value="1"/>
</dbReference>
<feature type="region of interest" description="Disordered" evidence="1">
    <location>
        <begin position="25"/>
        <end position="65"/>
    </location>
</feature>
<proteinExistence type="predicted"/>
<dbReference type="Proteomes" id="UP000535890">
    <property type="component" value="Unassembled WGS sequence"/>
</dbReference>
<protein>
    <submittedName>
        <fullName evidence="3">Uncharacterized protein</fullName>
    </submittedName>
</protein>
<gene>
    <name evidence="3" type="ORF">BJ983_003591</name>
</gene>
<sequence length="127" mass="12821">MTPTPRRVALAVSGAALVLALAGCGGGDSETSASSSAPAAPAATSATSASAAPAGGQKISANNASEDELAQRFEQAGIPNAEKWADEVVEYRPYPADDPNFNALREELAKYNPGPGVVDQIVAVLQP</sequence>
<reference evidence="3 4" key="1">
    <citation type="submission" date="2020-07" db="EMBL/GenBank/DDBJ databases">
        <title>Sequencing the genomes of 1000 actinobacteria strains.</title>
        <authorList>
            <person name="Klenk H.-P."/>
        </authorList>
    </citation>
    <scope>NUCLEOTIDE SEQUENCE [LARGE SCALE GENOMIC DNA]</scope>
    <source>
        <strain evidence="3 4">DSM 45772</strain>
    </source>
</reference>
<feature type="compositionally biased region" description="Low complexity" evidence="1">
    <location>
        <begin position="31"/>
        <end position="54"/>
    </location>
</feature>
<feature type="signal peptide" evidence="2">
    <location>
        <begin position="1"/>
        <end position="22"/>
    </location>
</feature>
<evidence type="ECO:0000313" key="3">
    <source>
        <dbReference type="EMBL" id="NYD37489.1"/>
    </source>
</evidence>
<accession>A0A7Y9DXR5</accession>
<dbReference type="RefSeq" id="WP_179795042.1">
    <property type="nucleotide sequence ID" value="NZ_BAABHP010000025.1"/>
</dbReference>
<dbReference type="AlphaFoldDB" id="A0A7Y9DXR5"/>
<keyword evidence="4" id="KW-1185">Reference proteome</keyword>
<name>A0A7Y9DXR5_9PSEU</name>
<organism evidence="3 4">
    <name type="scientific">Actinomycetospora corticicola</name>
    <dbReference type="NCBI Taxonomy" id="663602"/>
    <lineage>
        <taxon>Bacteria</taxon>
        <taxon>Bacillati</taxon>
        <taxon>Actinomycetota</taxon>
        <taxon>Actinomycetes</taxon>
        <taxon>Pseudonocardiales</taxon>
        <taxon>Pseudonocardiaceae</taxon>
        <taxon>Actinomycetospora</taxon>
    </lineage>
</organism>
<keyword evidence="2" id="KW-0732">Signal</keyword>
<dbReference type="EMBL" id="JACCBN010000001">
    <property type="protein sequence ID" value="NYD37489.1"/>
    <property type="molecule type" value="Genomic_DNA"/>
</dbReference>
<evidence type="ECO:0000313" key="4">
    <source>
        <dbReference type="Proteomes" id="UP000535890"/>
    </source>
</evidence>
<evidence type="ECO:0000256" key="1">
    <source>
        <dbReference type="SAM" id="MobiDB-lite"/>
    </source>
</evidence>
<comment type="caution">
    <text evidence="3">The sequence shown here is derived from an EMBL/GenBank/DDBJ whole genome shotgun (WGS) entry which is preliminary data.</text>
</comment>
<dbReference type="PROSITE" id="PS51257">
    <property type="entry name" value="PROKAR_LIPOPROTEIN"/>
    <property type="match status" value="1"/>
</dbReference>
<evidence type="ECO:0000256" key="2">
    <source>
        <dbReference type="SAM" id="SignalP"/>
    </source>
</evidence>
<dbReference type="InterPro" id="IPR006311">
    <property type="entry name" value="TAT_signal"/>
</dbReference>
<feature type="chain" id="PRO_5038800772" evidence="2">
    <location>
        <begin position="23"/>
        <end position="127"/>
    </location>
</feature>